<dbReference type="EMBL" id="KZ819663">
    <property type="protein sequence ID" value="PWN29823.1"/>
    <property type="molecule type" value="Genomic_DNA"/>
</dbReference>
<dbReference type="RefSeq" id="XP_025364435.1">
    <property type="nucleotide sequence ID" value="XM_025505562.1"/>
</dbReference>
<organism evidence="2 3">
    <name type="scientific">Jaminaea rosea</name>
    <dbReference type="NCBI Taxonomy" id="1569628"/>
    <lineage>
        <taxon>Eukaryota</taxon>
        <taxon>Fungi</taxon>
        <taxon>Dikarya</taxon>
        <taxon>Basidiomycota</taxon>
        <taxon>Ustilaginomycotina</taxon>
        <taxon>Exobasidiomycetes</taxon>
        <taxon>Microstromatales</taxon>
        <taxon>Microstromatales incertae sedis</taxon>
        <taxon>Jaminaea</taxon>
    </lineage>
</organism>
<dbReference type="AlphaFoldDB" id="A0A316V0X6"/>
<dbReference type="GeneID" id="37027385"/>
<dbReference type="Proteomes" id="UP000245884">
    <property type="component" value="Unassembled WGS sequence"/>
</dbReference>
<dbReference type="OrthoDB" id="20900at2759"/>
<evidence type="ECO:0000313" key="3">
    <source>
        <dbReference type="Proteomes" id="UP000245884"/>
    </source>
</evidence>
<proteinExistence type="predicted"/>
<protein>
    <submittedName>
        <fullName evidence="2">Uncharacterized protein</fullName>
    </submittedName>
</protein>
<gene>
    <name evidence="2" type="ORF">BDZ90DRAFT_230662</name>
</gene>
<dbReference type="InterPro" id="IPR016024">
    <property type="entry name" value="ARM-type_fold"/>
</dbReference>
<feature type="region of interest" description="Disordered" evidence="1">
    <location>
        <begin position="442"/>
        <end position="472"/>
    </location>
</feature>
<feature type="compositionally biased region" description="Low complexity" evidence="1">
    <location>
        <begin position="679"/>
        <end position="722"/>
    </location>
</feature>
<feature type="compositionally biased region" description="Low complexity" evidence="1">
    <location>
        <begin position="729"/>
        <end position="738"/>
    </location>
</feature>
<accession>A0A316V0X6</accession>
<evidence type="ECO:0000256" key="1">
    <source>
        <dbReference type="SAM" id="MobiDB-lite"/>
    </source>
</evidence>
<evidence type="ECO:0000313" key="2">
    <source>
        <dbReference type="EMBL" id="PWN29823.1"/>
    </source>
</evidence>
<feature type="compositionally biased region" description="Low complexity" evidence="1">
    <location>
        <begin position="659"/>
        <end position="668"/>
    </location>
</feature>
<keyword evidence="3" id="KW-1185">Reference proteome</keyword>
<dbReference type="STRING" id="1569628.A0A316V0X6"/>
<sequence length="760" mass="80158">MSFTFIGGSNGVDDALESKVSSLSRQLNALIGQIEGGSAQARNDVEAADLFSRLGALNCETASQALRKASLKATTLLSRASAGGFHLALLMSRQIPWVTQSGDEGVLPRHAHDWLAGALSYLASDKSDAEVLTPLLELITKHLVHPSTASRPEYTRHVVSPNLGKLPGLLAARLERGQRNELPLLLNTVADEIEVRANTYRSVASRLHASASAHIADPSAQIRLAAIRLLGQLHLTGAVGERGAGKESSSAHLWSATIKAAIGSARSAFQDCTTTFVRRHVTPQAQLTIQGTPLERLHLAINLLPALLSLPTQRAVPVPLARLFGLAHDMLSVIRPKATVEADVNASEAASLVQVRLLALQLLVISLETACLIGQDAVARFASQALEDAVTLLEDKAEPAAVRAAAAEVLAVQVSLDPSSRLVLRASRACLAALVPQQLFSQQATRPPQKRSRARYESDAVASGSQVPSPSVDPHLSRSCLAALPHLFPHLCTSLTPQHFDLAHTAAQLVIALGPPAVPCLARLVECCPAGSPLLGLMVPKLSEAARWSGNAEVQRVLREVLMPRLPPVLAGRQDDRGDEGEDEATRDWGIDPETGRETTAKTGPVYGGEVTTREALEAVGLTQPCQEVTVEETVVEVQHPSGDTLAAPEPTVIPVPPASSTSAPTGPRHSSPAAMLSPEPTKPLLRPTTPKIGSPRAVSASNATLGAAAAASPEAKEVFAAPAPPARPAAQPQNALAEDSDDEELPEIDLRSDDDEDDE</sequence>
<feature type="region of interest" description="Disordered" evidence="1">
    <location>
        <begin position="636"/>
        <end position="760"/>
    </location>
</feature>
<reference evidence="2 3" key="1">
    <citation type="journal article" date="2018" name="Mol. Biol. Evol.">
        <title>Broad Genomic Sampling Reveals a Smut Pathogenic Ancestry of the Fungal Clade Ustilaginomycotina.</title>
        <authorList>
            <person name="Kijpornyongpan T."/>
            <person name="Mondo S.J."/>
            <person name="Barry K."/>
            <person name="Sandor L."/>
            <person name="Lee J."/>
            <person name="Lipzen A."/>
            <person name="Pangilinan J."/>
            <person name="LaButti K."/>
            <person name="Hainaut M."/>
            <person name="Henrissat B."/>
            <person name="Grigoriev I.V."/>
            <person name="Spatafora J.W."/>
            <person name="Aime M.C."/>
        </authorList>
    </citation>
    <scope>NUCLEOTIDE SEQUENCE [LARGE SCALE GENOMIC DNA]</scope>
    <source>
        <strain evidence="2 3">MCA 5214</strain>
    </source>
</reference>
<feature type="region of interest" description="Disordered" evidence="1">
    <location>
        <begin position="569"/>
        <end position="607"/>
    </location>
</feature>
<feature type="compositionally biased region" description="Basic and acidic residues" evidence="1">
    <location>
        <begin position="584"/>
        <end position="600"/>
    </location>
</feature>
<feature type="compositionally biased region" description="Acidic residues" evidence="1">
    <location>
        <begin position="739"/>
        <end position="760"/>
    </location>
</feature>
<name>A0A316V0X6_9BASI</name>
<dbReference type="SUPFAM" id="SSF48371">
    <property type="entry name" value="ARM repeat"/>
    <property type="match status" value="1"/>
</dbReference>